<evidence type="ECO:0000313" key="3">
    <source>
        <dbReference type="Proteomes" id="UP000695007"/>
    </source>
</evidence>
<dbReference type="PANTHER" id="PTHR21879:SF17">
    <property type="entry name" value="LD24139P"/>
    <property type="match status" value="1"/>
</dbReference>
<protein>
    <submittedName>
        <fullName evidence="4 5">Uncharacterized protein LOC105367971</fullName>
    </submittedName>
</protein>
<keyword evidence="1" id="KW-1133">Transmembrane helix</keyword>
<keyword evidence="3" id="KW-1185">Reference proteome</keyword>
<gene>
    <name evidence="4 5" type="primary">LOC105367971</name>
</gene>
<dbReference type="InterPro" id="IPR012464">
    <property type="entry name" value="DUF1676"/>
</dbReference>
<accession>A0AAJ7E283</accession>
<dbReference type="AlphaFoldDB" id="A0AAJ7E283"/>
<keyword evidence="2" id="KW-0732">Signal</keyword>
<dbReference type="GO" id="GO:0016020">
    <property type="term" value="C:membrane"/>
    <property type="evidence" value="ECO:0007669"/>
    <property type="project" value="TreeGrafter"/>
</dbReference>
<sequence>MYKYITLALLVASALAVPTDKSESVAERLDCFQNEDDMFSCMAVKLVSSIERAARSADLNIVDGITFIRDTPLERSGKSLKPEKEVLSELPREAADRTLELATMLYESAVSFFKSHSLKVNIPEGSMSRALVEGRAKIKKMILPLIAAAGIKIFALVPILVGGLALLIVKALFVGKIALLIAGILAFQRLFSSSAGSIGSGFSSFGSNIFNKNPQGSWYDGNQGWSGASANQGQGYYRSFSDKVDAQSMAYAGQVPSANEAN</sequence>
<keyword evidence="1" id="KW-0812">Transmembrane</keyword>
<organism evidence="3 4">
    <name type="scientific">Ceratosolen solmsi marchali</name>
    <dbReference type="NCBI Taxonomy" id="326594"/>
    <lineage>
        <taxon>Eukaryota</taxon>
        <taxon>Metazoa</taxon>
        <taxon>Ecdysozoa</taxon>
        <taxon>Arthropoda</taxon>
        <taxon>Hexapoda</taxon>
        <taxon>Insecta</taxon>
        <taxon>Pterygota</taxon>
        <taxon>Neoptera</taxon>
        <taxon>Endopterygota</taxon>
        <taxon>Hymenoptera</taxon>
        <taxon>Apocrita</taxon>
        <taxon>Proctotrupomorpha</taxon>
        <taxon>Chalcidoidea</taxon>
        <taxon>Agaonidae</taxon>
        <taxon>Agaoninae</taxon>
        <taxon>Ceratosolen</taxon>
    </lineage>
</organism>
<dbReference type="Proteomes" id="UP000695007">
    <property type="component" value="Unplaced"/>
</dbReference>
<dbReference type="CTD" id="40770"/>
<evidence type="ECO:0000256" key="1">
    <source>
        <dbReference type="SAM" id="Phobius"/>
    </source>
</evidence>
<feature type="transmembrane region" description="Helical" evidence="1">
    <location>
        <begin position="173"/>
        <end position="191"/>
    </location>
</feature>
<feature type="transmembrane region" description="Helical" evidence="1">
    <location>
        <begin position="141"/>
        <end position="166"/>
    </location>
</feature>
<dbReference type="RefSeq" id="XP_011505149.1">
    <property type="nucleotide sequence ID" value="XM_011506847.1"/>
</dbReference>
<feature type="chain" id="PRO_5044708728" evidence="2">
    <location>
        <begin position="17"/>
        <end position="262"/>
    </location>
</feature>
<evidence type="ECO:0000256" key="2">
    <source>
        <dbReference type="SAM" id="SignalP"/>
    </source>
</evidence>
<name>A0AAJ7E283_9HYME</name>
<dbReference type="Pfam" id="PF07898">
    <property type="entry name" value="DUF1676"/>
    <property type="match status" value="1"/>
</dbReference>
<dbReference type="KEGG" id="csol:105367971"/>
<reference evidence="4 5" key="1">
    <citation type="submission" date="2025-04" db="UniProtKB">
        <authorList>
            <consortium name="RefSeq"/>
        </authorList>
    </citation>
    <scope>IDENTIFICATION</scope>
</reference>
<dbReference type="RefSeq" id="XP_011505148.1">
    <property type="nucleotide sequence ID" value="XM_011506846.1"/>
</dbReference>
<feature type="signal peptide" evidence="2">
    <location>
        <begin position="1"/>
        <end position="16"/>
    </location>
</feature>
<evidence type="ECO:0000313" key="4">
    <source>
        <dbReference type="RefSeq" id="XP_011505148.1"/>
    </source>
</evidence>
<dbReference type="GeneID" id="105367971"/>
<evidence type="ECO:0000313" key="5">
    <source>
        <dbReference type="RefSeq" id="XP_011505149.1"/>
    </source>
</evidence>
<keyword evidence="1" id="KW-0472">Membrane</keyword>
<dbReference type="PANTHER" id="PTHR21879">
    <property type="entry name" value="FI03362P-RELATED-RELATED"/>
    <property type="match status" value="1"/>
</dbReference>
<proteinExistence type="predicted"/>